<evidence type="ECO:0000256" key="8">
    <source>
        <dbReference type="SAM" id="Phobius"/>
    </source>
</evidence>
<evidence type="ECO:0008006" key="11">
    <source>
        <dbReference type="Google" id="ProtNLM"/>
    </source>
</evidence>
<feature type="transmembrane region" description="Helical" evidence="8">
    <location>
        <begin position="12"/>
        <end position="37"/>
    </location>
</feature>
<feature type="transmembrane region" description="Helical" evidence="8">
    <location>
        <begin position="162"/>
        <end position="179"/>
    </location>
</feature>
<reference evidence="9 10" key="1">
    <citation type="submission" date="2023-05" db="EMBL/GenBank/DDBJ databases">
        <title>A 100% complete, gapless, phased diploid assembly of the Scenedesmus obliquus UTEX 3031 genome.</title>
        <authorList>
            <person name="Biondi T.C."/>
            <person name="Hanschen E.R."/>
            <person name="Kwon T."/>
            <person name="Eng W."/>
            <person name="Kruse C.P.S."/>
            <person name="Koehler S.I."/>
            <person name="Kunde Y."/>
            <person name="Gleasner C.D."/>
            <person name="You Mak K.T."/>
            <person name="Polle J."/>
            <person name="Hovde B.T."/>
            <person name="Starkenburg S.R."/>
        </authorList>
    </citation>
    <scope>NUCLEOTIDE SEQUENCE [LARGE SCALE GENOMIC DNA]</scope>
    <source>
        <strain evidence="9 10">DOE0152z</strain>
    </source>
</reference>
<evidence type="ECO:0000313" key="9">
    <source>
        <dbReference type="EMBL" id="WIA15874.1"/>
    </source>
</evidence>
<comment type="similarity">
    <text evidence="3">Belongs to the PIGC family.</text>
</comment>
<evidence type="ECO:0000256" key="2">
    <source>
        <dbReference type="ARBA" id="ARBA00004687"/>
    </source>
</evidence>
<sequence length="261" mass="27783">MVVNADVPQRDFWQVALGSAAVSQQLATVVAAVSVPVHLRLGLLQGGSLLLLNVALLLLGYAVCGLLGGHVLGGSLRRGVRQVVLLSGGVYLLSPMLHSLTRNVSEDSVIAMIVGLCVTHLALHDYNFVNSVTEQLTGTVSLGAAVFASVLFASGMPTEFDVFVHVLFCLQLYLLSPFMRRYIRNASLTAHVLLTAAMTAAAVLLLLPLSRLLTAAYVAVVLSVSLVCPYWLVHIQKFKAKINGPWDEAVPKIPTSIASST</sequence>
<feature type="transmembrane region" description="Helical" evidence="8">
    <location>
        <begin position="191"/>
        <end position="209"/>
    </location>
</feature>
<evidence type="ECO:0000256" key="5">
    <source>
        <dbReference type="ARBA" id="ARBA00022692"/>
    </source>
</evidence>
<gene>
    <name evidence="9" type="ORF">OEZ85_012626</name>
</gene>
<protein>
    <recommendedName>
        <fullName evidence="11">Phosphatidylinositol N-acetylglucosaminyltransferase subunit C</fullName>
    </recommendedName>
</protein>
<feature type="transmembrane region" description="Helical" evidence="8">
    <location>
        <begin position="109"/>
        <end position="129"/>
    </location>
</feature>
<dbReference type="PIRSF" id="PIRSF016104">
    <property type="entry name" value="GPI2"/>
    <property type="match status" value="1"/>
</dbReference>
<dbReference type="InterPro" id="IPR009450">
    <property type="entry name" value="Plno_GlcNAc_GPI2"/>
</dbReference>
<feature type="transmembrane region" description="Helical" evidence="8">
    <location>
        <begin position="79"/>
        <end position="97"/>
    </location>
</feature>
<proteinExistence type="inferred from homology"/>
<dbReference type="PANTHER" id="PTHR12982:SF0">
    <property type="entry name" value="PHOSPHATIDYLINOSITOL N-ACETYLGLUCOSAMINYLTRANSFERASE SUBUNIT C"/>
    <property type="match status" value="1"/>
</dbReference>
<name>A0ABY8U430_TETOB</name>
<dbReference type="EMBL" id="CP126214">
    <property type="protein sequence ID" value="WIA15874.1"/>
    <property type="molecule type" value="Genomic_DNA"/>
</dbReference>
<keyword evidence="10" id="KW-1185">Reference proteome</keyword>
<accession>A0ABY8U430</accession>
<evidence type="ECO:0000256" key="1">
    <source>
        <dbReference type="ARBA" id="ARBA00004141"/>
    </source>
</evidence>
<evidence type="ECO:0000256" key="6">
    <source>
        <dbReference type="ARBA" id="ARBA00022989"/>
    </source>
</evidence>
<keyword evidence="4" id="KW-0337">GPI-anchor biosynthesis</keyword>
<feature type="transmembrane region" description="Helical" evidence="8">
    <location>
        <begin position="136"/>
        <end position="156"/>
    </location>
</feature>
<feature type="transmembrane region" description="Helical" evidence="8">
    <location>
        <begin position="215"/>
        <end position="233"/>
    </location>
</feature>
<dbReference type="PANTHER" id="PTHR12982">
    <property type="entry name" value="PHOSPHATIDYLINOSITOL GLYCAN, CLASS C"/>
    <property type="match status" value="1"/>
</dbReference>
<feature type="transmembrane region" description="Helical" evidence="8">
    <location>
        <begin position="49"/>
        <end position="72"/>
    </location>
</feature>
<comment type="subcellular location">
    <subcellularLocation>
        <location evidence="1">Membrane</location>
        <topology evidence="1">Multi-pass membrane protein</topology>
    </subcellularLocation>
</comment>
<dbReference type="Proteomes" id="UP001244341">
    <property type="component" value="Chromosome 7b"/>
</dbReference>
<keyword evidence="5 8" id="KW-0812">Transmembrane</keyword>
<organism evidence="9 10">
    <name type="scientific">Tetradesmus obliquus</name>
    <name type="common">Green alga</name>
    <name type="synonym">Acutodesmus obliquus</name>
    <dbReference type="NCBI Taxonomy" id="3088"/>
    <lineage>
        <taxon>Eukaryota</taxon>
        <taxon>Viridiplantae</taxon>
        <taxon>Chlorophyta</taxon>
        <taxon>core chlorophytes</taxon>
        <taxon>Chlorophyceae</taxon>
        <taxon>CS clade</taxon>
        <taxon>Sphaeropleales</taxon>
        <taxon>Scenedesmaceae</taxon>
        <taxon>Tetradesmus</taxon>
    </lineage>
</organism>
<evidence type="ECO:0000313" key="10">
    <source>
        <dbReference type="Proteomes" id="UP001244341"/>
    </source>
</evidence>
<evidence type="ECO:0000256" key="3">
    <source>
        <dbReference type="ARBA" id="ARBA00008321"/>
    </source>
</evidence>
<evidence type="ECO:0000256" key="4">
    <source>
        <dbReference type="ARBA" id="ARBA00022502"/>
    </source>
</evidence>
<comment type="pathway">
    <text evidence="2">Glycolipid biosynthesis; glycosylphosphatidylinositol-anchor biosynthesis.</text>
</comment>
<keyword evidence="7 8" id="KW-0472">Membrane</keyword>
<keyword evidence="6 8" id="KW-1133">Transmembrane helix</keyword>
<dbReference type="Pfam" id="PF06432">
    <property type="entry name" value="GPI2"/>
    <property type="match status" value="1"/>
</dbReference>
<evidence type="ECO:0000256" key="7">
    <source>
        <dbReference type="ARBA" id="ARBA00023136"/>
    </source>
</evidence>